<accession>I4EH24</accession>
<protein>
    <submittedName>
        <fullName evidence="1">Uncharacterized protein</fullName>
    </submittedName>
</protein>
<dbReference type="InterPro" id="IPR014061">
    <property type="entry name" value="BrxL-like"/>
</dbReference>
<comment type="caution">
    <text evidence="1">The sequence shown here is derived from an EMBL/GenBank/DDBJ whole genome shotgun (WGS) entry which is preliminary data.</text>
</comment>
<organism evidence="1 2">
    <name type="scientific">Nitrolancea hollandica Lb</name>
    <dbReference type="NCBI Taxonomy" id="1129897"/>
    <lineage>
        <taxon>Bacteria</taxon>
        <taxon>Pseudomonadati</taxon>
        <taxon>Thermomicrobiota</taxon>
        <taxon>Thermomicrobia</taxon>
        <taxon>Sphaerobacterales</taxon>
        <taxon>Sphaerobacterineae</taxon>
        <taxon>Sphaerobacteraceae</taxon>
        <taxon>Nitrolancea</taxon>
    </lineage>
</organism>
<dbReference type="RefSeq" id="WP_008477780.1">
    <property type="nucleotide sequence ID" value="NZ_CAGS01000219.1"/>
</dbReference>
<gene>
    <name evidence="1" type="ORF">NITHO_2960008</name>
</gene>
<keyword evidence="2" id="KW-1185">Reference proteome</keyword>
<reference evidence="1 2" key="1">
    <citation type="journal article" date="2012" name="ISME J.">
        <title>Nitrification expanded: discovery, physiology and genomics of a nitrite-oxidizing bacterium from the phylum Chloroflexi.</title>
        <authorList>
            <person name="Sorokin D.Y."/>
            <person name="Lucker S."/>
            <person name="Vejmelkova D."/>
            <person name="Kostrikina N.A."/>
            <person name="Kleerebezem R."/>
            <person name="Rijpstra W.I."/>
            <person name="Damste J.S."/>
            <person name="Le Paslier D."/>
            <person name="Muyzer G."/>
            <person name="Wagner M."/>
            <person name="van Loosdrecht M.C."/>
            <person name="Daims H."/>
        </authorList>
    </citation>
    <scope>NUCLEOTIDE SEQUENCE [LARGE SCALE GENOMIC DNA]</scope>
    <source>
        <strain evidence="2">none</strain>
    </source>
</reference>
<dbReference type="AlphaFoldDB" id="I4EH24"/>
<dbReference type="Proteomes" id="UP000004221">
    <property type="component" value="Unassembled WGS sequence"/>
</dbReference>
<dbReference type="EMBL" id="CAGS01000219">
    <property type="protein sequence ID" value="CCF83986.1"/>
    <property type="molecule type" value="Genomic_DNA"/>
</dbReference>
<sequence>MDYHTEEPSRDRIRLFFITELTPIQLASFDLAAYSAGRASFTTGEWIDLLMRSDGFEPAEFDHRTKLLALTRLIPIFNRSSISSNWGRAAPARVLSTARCPRIRS</sequence>
<proteinExistence type="predicted"/>
<evidence type="ECO:0000313" key="2">
    <source>
        <dbReference type="Proteomes" id="UP000004221"/>
    </source>
</evidence>
<dbReference type="OrthoDB" id="5297084at2"/>
<dbReference type="Pfam" id="PF13337">
    <property type="entry name" value="BrxL_ATPase"/>
    <property type="match status" value="1"/>
</dbReference>
<name>I4EH24_9BACT</name>
<evidence type="ECO:0000313" key="1">
    <source>
        <dbReference type="EMBL" id="CCF83986.1"/>
    </source>
</evidence>